<name>A0A9P9A7T8_9PEZI</name>
<evidence type="ECO:0000313" key="1">
    <source>
        <dbReference type="EMBL" id="KAH6672707.1"/>
    </source>
</evidence>
<evidence type="ECO:0000313" key="2">
    <source>
        <dbReference type="Proteomes" id="UP000770015"/>
    </source>
</evidence>
<gene>
    <name evidence="1" type="ORF">F5X68DRAFT_194159</name>
</gene>
<organism evidence="1 2">
    <name type="scientific">Plectosphaerella plurivora</name>
    <dbReference type="NCBI Taxonomy" id="936078"/>
    <lineage>
        <taxon>Eukaryota</taxon>
        <taxon>Fungi</taxon>
        <taxon>Dikarya</taxon>
        <taxon>Ascomycota</taxon>
        <taxon>Pezizomycotina</taxon>
        <taxon>Sordariomycetes</taxon>
        <taxon>Hypocreomycetidae</taxon>
        <taxon>Glomerellales</taxon>
        <taxon>Plectosphaerellaceae</taxon>
        <taxon>Plectosphaerella</taxon>
    </lineage>
</organism>
<dbReference type="AlphaFoldDB" id="A0A9P9A7T8"/>
<dbReference type="Proteomes" id="UP000770015">
    <property type="component" value="Unassembled WGS sequence"/>
</dbReference>
<sequence>MSASKKIIFDATIGEGSTQWFGTITLKNIRYAEDDAPVTVQEFLGVRFQGPRVTADVAVQAILEPFQVTKLEAATKPLEEGEGEGVVVTAKVLTEGPRTFGKNDTLVWNVNGDLTGKGEEYLKSIEVWADEVGEEKEEKE</sequence>
<proteinExistence type="predicted"/>
<comment type="caution">
    <text evidence="1">The sequence shown here is derived from an EMBL/GenBank/DDBJ whole genome shotgun (WGS) entry which is preliminary data.</text>
</comment>
<reference evidence="1" key="1">
    <citation type="journal article" date="2021" name="Nat. Commun.">
        <title>Genetic determinants of endophytism in the Arabidopsis root mycobiome.</title>
        <authorList>
            <person name="Mesny F."/>
            <person name="Miyauchi S."/>
            <person name="Thiergart T."/>
            <person name="Pickel B."/>
            <person name="Atanasova L."/>
            <person name="Karlsson M."/>
            <person name="Huettel B."/>
            <person name="Barry K.W."/>
            <person name="Haridas S."/>
            <person name="Chen C."/>
            <person name="Bauer D."/>
            <person name="Andreopoulos W."/>
            <person name="Pangilinan J."/>
            <person name="LaButti K."/>
            <person name="Riley R."/>
            <person name="Lipzen A."/>
            <person name="Clum A."/>
            <person name="Drula E."/>
            <person name="Henrissat B."/>
            <person name="Kohler A."/>
            <person name="Grigoriev I.V."/>
            <person name="Martin F.M."/>
            <person name="Hacquard S."/>
        </authorList>
    </citation>
    <scope>NUCLEOTIDE SEQUENCE</scope>
    <source>
        <strain evidence="1">MPI-SDFR-AT-0117</strain>
    </source>
</reference>
<protein>
    <submittedName>
        <fullName evidence="1">Uncharacterized protein</fullName>
    </submittedName>
</protein>
<dbReference type="OrthoDB" id="4686328at2759"/>
<dbReference type="EMBL" id="JAGSXJ010000027">
    <property type="protein sequence ID" value="KAH6672707.1"/>
    <property type="molecule type" value="Genomic_DNA"/>
</dbReference>
<keyword evidence="2" id="KW-1185">Reference proteome</keyword>
<accession>A0A9P9A7T8</accession>